<feature type="compositionally biased region" description="Low complexity" evidence="1">
    <location>
        <begin position="486"/>
        <end position="496"/>
    </location>
</feature>
<keyword evidence="3" id="KW-1185">Reference proteome</keyword>
<dbReference type="InterPro" id="IPR032675">
    <property type="entry name" value="LRR_dom_sf"/>
</dbReference>
<sequence length="518" mass="57944">MSAPPASSHGIIPYQQPHYRTGRSAASRLPEKVLERIFSYVCPHSLDRSYRSAEEAATEAGCMLCDMRDLARCRVVCKTWCTVAEQLLYTSIRLDSVHYCGLEDELQKRRNRGSFLKKKHEPPMEVPEMRMRLLYRTFQENERIAFTVQFFKMPYMTRETCRADLARLVSLTPELKYCDVPEGLFSDDSSCAGLKAILYARCPELRKMTWNTGCEKNFVDLWAQPPWRNLEVVILSSLHVENADLVRVLNSLPALHDLTLKSLPWISDAVFDATPNPFGIFPALSKLSIEDISSISLDGLKVYLQRPIIAASLTELTLISTSIPASSISELLAAAPSLESLTFNTTISRILPAPEPPRLKSRTLRTLRYELTPDAATKSLSSPTPSYYSHLAISLLSGGLPSLTTLYVRDPTFSERLAGHHSTLTHPLTIHTKSQDHLDWNNQLLKAVEWGNEDLLAPPTPGFVAQERPRSRGGEPPAWVKGHGRSGSVSSFSSVGLAPPSPGFAKKERRGSRQDIWR</sequence>
<dbReference type="Proteomes" id="UP000326924">
    <property type="component" value="Unassembled WGS sequence"/>
</dbReference>
<gene>
    <name evidence="2" type="ORF">FN846DRAFT_899721</name>
</gene>
<dbReference type="Gene3D" id="1.20.1280.50">
    <property type="match status" value="1"/>
</dbReference>
<name>A0A5J5ERJ0_9PEZI</name>
<protein>
    <submittedName>
        <fullName evidence="2">Uncharacterized protein</fullName>
    </submittedName>
</protein>
<evidence type="ECO:0000256" key="1">
    <source>
        <dbReference type="SAM" id="MobiDB-lite"/>
    </source>
</evidence>
<dbReference type="InParanoid" id="A0A5J5ERJ0"/>
<dbReference type="AlphaFoldDB" id="A0A5J5ERJ0"/>
<dbReference type="Gene3D" id="3.80.10.10">
    <property type="entry name" value="Ribonuclease Inhibitor"/>
    <property type="match status" value="1"/>
</dbReference>
<dbReference type="EMBL" id="VXIS01000150">
    <property type="protein sequence ID" value="KAA8900754.1"/>
    <property type="molecule type" value="Genomic_DNA"/>
</dbReference>
<proteinExistence type="predicted"/>
<feature type="region of interest" description="Disordered" evidence="1">
    <location>
        <begin position="460"/>
        <end position="518"/>
    </location>
</feature>
<dbReference type="OrthoDB" id="5405297at2759"/>
<reference evidence="2 3" key="1">
    <citation type="submission" date="2019-09" db="EMBL/GenBank/DDBJ databases">
        <title>Draft genome of the ectomycorrhizal ascomycete Sphaerosporella brunnea.</title>
        <authorList>
            <consortium name="DOE Joint Genome Institute"/>
            <person name="Benucci G.M."/>
            <person name="Marozzi G."/>
            <person name="Antonielli L."/>
            <person name="Sanchez S."/>
            <person name="Marco P."/>
            <person name="Wang X."/>
            <person name="Falini L.B."/>
            <person name="Barry K."/>
            <person name="Haridas S."/>
            <person name="Lipzen A."/>
            <person name="Labutti K."/>
            <person name="Grigoriev I.V."/>
            <person name="Murat C."/>
            <person name="Martin F."/>
            <person name="Albertini E."/>
            <person name="Donnini D."/>
            <person name="Bonito G."/>
        </authorList>
    </citation>
    <scope>NUCLEOTIDE SEQUENCE [LARGE SCALE GENOMIC DNA]</scope>
    <source>
        <strain evidence="2 3">Sb_GMNB300</strain>
    </source>
</reference>
<accession>A0A5J5ERJ0</accession>
<evidence type="ECO:0000313" key="3">
    <source>
        <dbReference type="Proteomes" id="UP000326924"/>
    </source>
</evidence>
<dbReference type="SUPFAM" id="SSF52047">
    <property type="entry name" value="RNI-like"/>
    <property type="match status" value="1"/>
</dbReference>
<organism evidence="2 3">
    <name type="scientific">Sphaerosporella brunnea</name>
    <dbReference type="NCBI Taxonomy" id="1250544"/>
    <lineage>
        <taxon>Eukaryota</taxon>
        <taxon>Fungi</taxon>
        <taxon>Dikarya</taxon>
        <taxon>Ascomycota</taxon>
        <taxon>Pezizomycotina</taxon>
        <taxon>Pezizomycetes</taxon>
        <taxon>Pezizales</taxon>
        <taxon>Pyronemataceae</taxon>
        <taxon>Sphaerosporella</taxon>
    </lineage>
</organism>
<comment type="caution">
    <text evidence="2">The sequence shown here is derived from an EMBL/GenBank/DDBJ whole genome shotgun (WGS) entry which is preliminary data.</text>
</comment>
<evidence type="ECO:0000313" key="2">
    <source>
        <dbReference type="EMBL" id="KAA8900754.1"/>
    </source>
</evidence>